<dbReference type="OrthoDB" id="442680at2759"/>
<feature type="transmembrane region" description="Helical" evidence="6">
    <location>
        <begin position="208"/>
        <end position="229"/>
    </location>
</feature>
<sequence>MTTLASTSARAASVAPRLAASDRARHAPAATRSGRAPLASSFASLGARDATRARRLAAGGVASTSVQPRAARRERRRNGNARRAPTRACAASASAVAPANDARSRRPSKRPPAILALALAVASAAGWFLSRNTMFGQAAVAALAKSGFTAAFALIFVSELGDKTFFIAALLAMRLGRVVVLAGATSALGLMSVISVAIGRAFQQIPSAMTTSLPVGEYLAVALLLFFGVRTLKEALDAPECDADDAASCGGELADAEEAVRESEAAAGKRGGTGSERNAASRWLANYWETFTLVFIAEWGDRSMLATIALGAAQNPLGVATGATVGHLLATSIAVVGGALLRRALYTGPHTTAERISERQVGITGGVLFIVFALATLVGVF</sequence>
<keyword evidence="9" id="KW-1185">Reference proteome</keyword>
<dbReference type="GeneID" id="9686925"/>
<evidence type="ECO:0000313" key="9">
    <source>
        <dbReference type="Proteomes" id="UP000001876"/>
    </source>
</evidence>
<dbReference type="KEGG" id="mpp:MICPUCDRAFT_20601"/>
<feature type="region of interest" description="Disordered" evidence="7">
    <location>
        <begin position="1"/>
        <end position="36"/>
    </location>
</feature>
<feature type="region of interest" description="Disordered" evidence="7">
    <location>
        <begin position="58"/>
        <end position="108"/>
    </location>
</feature>
<proteinExistence type="inferred from homology"/>
<reference evidence="8 9" key="1">
    <citation type="journal article" date="2009" name="Science">
        <title>Green evolution and dynamic adaptations revealed by genomes of the marine picoeukaryotes Micromonas.</title>
        <authorList>
            <person name="Worden A.Z."/>
            <person name="Lee J.H."/>
            <person name="Mock T."/>
            <person name="Rouze P."/>
            <person name="Simmons M.P."/>
            <person name="Aerts A.L."/>
            <person name="Allen A.E."/>
            <person name="Cuvelier M.L."/>
            <person name="Derelle E."/>
            <person name="Everett M.V."/>
            <person name="Foulon E."/>
            <person name="Grimwood J."/>
            <person name="Gundlach H."/>
            <person name="Henrissat B."/>
            <person name="Napoli C."/>
            <person name="McDonald S.M."/>
            <person name="Parker M.S."/>
            <person name="Rombauts S."/>
            <person name="Salamov A."/>
            <person name="Von Dassow P."/>
            <person name="Badger J.H."/>
            <person name="Coutinho P.M."/>
            <person name="Demir E."/>
            <person name="Dubchak I."/>
            <person name="Gentemann C."/>
            <person name="Eikrem W."/>
            <person name="Gready J.E."/>
            <person name="John U."/>
            <person name="Lanier W."/>
            <person name="Lindquist E.A."/>
            <person name="Lucas S."/>
            <person name="Mayer K.F."/>
            <person name="Moreau H."/>
            <person name="Not F."/>
            <person name="Otillar R."/>
            <person name="Panaud O."/>
            <person name="Pangilinan J."/>
            <person name="Paulsen I."/>
            <person name="Piegu B."/>
            <person name="Poliakov A."/>
            <person name="Robbens S."/>
            <person name="Schmutz J."/>
            <person name="Toulza E."/>
            <person name="Wyss T."/>
            <person name="Zelensky A."/>
            <person name="Zhou K."/>
            <person name="Armbrust E.V."/>
            <person name="Bhattacharya D."/>
            <person name="Goodenough U.W."/>
            <person name="Van de Peer Y."/>
            <person name="Grigoriev I.V."/>
        </authorList>
    </citation>
    <scope>NUCLEOTIDE SEQUENCE [LARGE SCALE GENOMIC DNA]</scope>
    <source>
        <strain evidence="8 9">CCMP1545</strain>
    </source>
</reference>
<feature type="compositionally biased region" description="Low complexity" evidence="7">
    <location>
        <begin position="1"/>
        <end position="19"/>
    </location>
</feature>
<evidence type="ECO:0000256" key="6">
    <source>
        <dbReference type="RuleBase" id="RU365102"/>
    </source>
</evidence>
<dbReference type="GO" id="GO:0032472">
    <property type="term" value="P:Golgi calcium ion transport"/>
    <property type="evidence" value="ECO:0007669"/>
    <property type="project" value="TreeGrafter"/>
</dbReference>
<dbReference type="PROSITE" id="PS01214">
    <property type="entry name" value="UPF0016"/>
    <property type="match status" value="1"/>
</dbReference>
<organism evidence="9">
    <name type="scientific">Micromonas pusilla (strain CCMP1545)</name>
    <name type="common">Picoplanktonic green alga</name>
    <dbReference type="NCBI Taxonomy" id="564608"/>
    <lineage>
        <taxon>Eukaryota</taxon>
        <taxon>Viridiplantae</taxon>
        <taxon>Chlorophyta</taxon>
        <taxon>Mamiellophyceae</taxon>
        <taxon>Mamiellales</taxon>
        <taxon>Mamiellaceae</taxon>
        <taxon>Micromonas</taxon>
    </lineage>
</organism>
<gene>
    <name evidence="8" type="ORF">MICPUCDRAFT_20601</name>
</gene>
<dbReference type="OMA" id="HAICCSI"/>
<dbReference type="AlphaFoldDB" id="C1N0Z9"/>
<dbReference type="InterPro" id="IPR049555">
    <property type="entry name" value="GDT1-like_CS"/>
</dbReference>
<dbReference type="GO" id="GO:0032468">
    <property type="term" value="P:Golgi calcium ion homeostasis"/>
    <property type="evidence" value="ECO:0007669"/>
    <property type="project" value="TreeGrafter"/>
</dbReference>
<evidence type="ECO:0000256" key="4">
    <source>
        <dbReference type="ARBA" id="ARBA00022989"/>
    </source>
</evidence>
<dbReference type="GO" id="GO:0015085">
    <property type="term" value="F:calcium ion transmembrane transporter activity"/>
    <property type="evidence" value="ECO:0007669"/>
    <property type="project" value="TreeGrafter"/>
</dbReference>
<dbReference type="PANTHER" id="PTHR12608">
    <property type="entry name" value="TRANSMEMBRANE PROTEIN HTP-1 RELATED"/>
    <property type="match status" value="1"/>
</dbReference>
<keyword evidence="4 6" id="KW-1133">Transmembrane helix</keyword>
<dbReference type="RefSeq" id="XP_003061721.1">
    <property type="nucleotide sequence ID" value="XM_003061675.1"/>
</dbReference>
<comment type="similarity">
    <text evidence="2 6">Belongs to the GDT1 family.</text>
</comment>
<feature type="compositionally biased region" description="Basic residues" evidence="7">
    <location>
        <begin position="70"/>
        <end position="80"/>
    </location>
</feature>
<name>C1N0Z9_MICPC</name>
<evidence type="ECO:0000256" key="7">
    <source>
        <dbReference type="SAM" id="MobiDB-lite"/>
    </source>
</evidence>
<feature type="transmembrane region" description="Helical" evidence="6">
    <location>
        <begin position="361"/>
        <end position="380"/>
    </location>
</feature>
<comment type="subcellular location">
    <subcellularLocation>
        <location evidence="1 6">Membrane</location>
        <topology evidence="1 6">Multi-pass membrane protein</topology>
    </subcellularLocation>
</comment>
<dbReference type="eggNOG" id="KOG2881">
    <property type="taxonomic scope" value="Eukaryota"/>
</dbReference>
<dbReference type="InterPro" id="IPR001727">
    <property type="entry name" value="GDT1-like"/>
</dbReference>
<dbReference type="GO" id="GO:0005794">
    <property type="term" value="C:Golgi apparatus"/>
    <property type="evidence" value="ECO:0007669"/>
    <property type="project" value="TreeGrafter"/>
</dbReference>
<feature type="transmembrane region" description="Helical" evidence="6">
    <location>
        <begin position="279"/>
        <end position="297"/>
    </location>
</feature>
<keyword evidence="3 6" id="KW-0812">Transmembrane</keyword>
<dbReference type="GO" id="GO:0009507">
    <property type="term" value="C:chloroplast"/>
    <property type="evidence" value="ECO:0007669"/>
    <property type="project" value="TreeGrafter"/>
</dbReference>
<feature type="compositionally biased region" description="Low complexity" evidence="7">
    <location>
        <begin position="81"/>
        <end position="101"/>
    </location>
</feature>
<feature type="transmembrane region" description="Helical" evidence="6">
    <location>
        <begin position="113"/>
        <end position="129"/>
    </location>
</feature>
<dbReference type="EMBL" id="GG663744">
    <property type="protein sequence ID" value="EEH54351.1"/>
    <property type="molecule type" value="Genomic_DNA"/>
</dbReference>
<dbReference type="Proteomes" id="UP000001876">
    <property type="component" value="Unassembled WGS sequence"/>
</dbReference>
<accession>C1N0Z9</accession>
<evidence type="ECO:0000256" key="5">
    <source>
        <dbReference type="ARBA" id="ARBA00023136"/>
    </source>
</evidence>
<dbReference type="PANTHER" id="PTHR12608:SF7">
    <property type="entry name" value="PROTEIN PAM71-HOMOLOG, CHLOROPLASTIC"/>
    <property type="match status" value="1"/>
</dbReference>
<evidence type="ECO:0000256" key="3">
    <source>
        <dbReference type="ARBA" id="ARBA00022692"/>
    </source>
</evidence>
<protein>
    <recommendedName>
        <fullName evidence="6">GDT1 family protein</fullName>
    </recommendedName>
</protein>
<feature type="transmembrane region" description="Helical" evidence="6">
    <location>
        <begin position="135"/>
        <end position="157"/>
    </location>
</feature>
<feature type="transmembrane region" description="Helical" evidence="6">
    <location>
        <begin position="178"/>
        <end position="202"/>
    </location>
</feature>
<dbReference type="Pfam" id="PF01169">
    <property type="entry name" value="GDT1"/>
    <property type="match status" value="2"/>
</dbReference>
<evidence type="ECO:0000313" key="8">
    <source>
        <dbReference type="EMBL" id="EEH54351.1"/>
    </source>
</evidence>
<dbReference type="GO" id="GO:0016020">
    <property type="term" value="C:membrane"/>
    <property type="evidence" value="ECO:0007669"/>
    <property type="project" value="UniProtKB-SubCell"/>
</dbReference>
<keyword evidence="5 6" id="KW-0472">Membrane</keyword>
<evidence type="ECO:0000256" key="2">
    <source>
        <dbReference type="ARBA" id="ARBA00009190"/>
    </source>
</evidence>
<feature type="transmembrane region" description="Helical" evidence="6">
    <location>
        <begin position="317"/>
        <end position="341"/>
    </location>
</feature>
<dbReference type="GO" id="GO:0005384">
    <property type="term" value="F:manganese ion transmembrane transporter activity"/>
    <property type="evidence" value="ECO:0007669"/>
    <property type="project" value="TreeGrafter"/>
</dbReference>
<evidence type="ECO:0000256" key="1">
    <source>
        <dbReference type="ARBA" id="ARBA00004141"/>
    </source>
</evidence>